<dbReference type="InterPro" id="IPR032675">
    <property type="entry name" value="LRR_dom_sf"/>
</dbReference>
<evidence type="ECO:0008006" key="3">
    <source>
        <dbReference type="Google" id="ProtNLM"/>
    </source>
</evidence>
<sequence>MAQSMYLFLGESVTSMTVDGAGTSAPPFSASICLYAKHLVHLEKLVYRGTRGGLDDFISASGWKNLQNVEVEEISAESLRRLAHLPNLSSLTVSARGDSHVPDERKYQKAFHRHATIHYGFQSLRRLKIEAAHFEYLRTFLQYLSPYNPIQSIEFLTHLPSPTPEASCQDVLLAVAQYANPKALAYLRVGDATCFKSVPASSRKKVQDLVDISVLYDFKALKALTVHCEAGVRATPEDVSSVAEAWPNIETLDLCTTLSSPLPPYIDHSHLLEILGGCPSLRHLGLRFDAMKLSAYDVGTDAPRPVYAKLRKLSIGESPIDSPGLVMNFIKVYFPNLEALDMCYTRAMPEELETEAEGTEPPEPEVHQFDDMWDGIRESLGLGFDSDRI</sequence>
<dbReference type="OrthoDB" id="3258386at2759"/>
<dbReference type="AlphaFoldDB" id="A0A4Y7TED1"/>
<comment type="caution">
    <text evidence="1">The sequence shown here is derived from an EMBL/GenBank/DDBJ whole genome shotgun (WGS) entry which is preliminary data.</text>
</comment>
<protein>
    <recommendedName>
        <fullName evidence="3">F-box domain-containing protein</fullName>
    </recommendedName>
</protein>
<proteinExistence type="predicted"/>
<dbReference type="SUPFAM" id="SSF52047">
    <property type="entry name" value="RNI-like"/>
    <property type="match status" value="1"/>
</dbReference>
<gene>
    <name evidence="1" type="ORF">FA13DRAFT_259868</name>
</gene>
<reference evidence="1 2" key="1">
    <citation type="journal article" date="2019" name="Nat. Ecol. Evol.">
        <title>Megaphylogeny resolves global patterns of mushroom evolution.</title>
        <authorList>
            <person name="Varga T."/>
            <person name="Krizsan K."/>
            <person name="Foldi C."/>
            <person name="Dima B."/>
            <person name="Sanchez-Garcia M."/>
            <person name="Sanchez-Ramirez S."/>
            <person name="Szollosi G.J."/>
            <person name="Szarkandi J.G."/>
            <person name="Papp V."/>
            <person name="Albert L."/>
            <person name="Andreopoulos W."/>
            <person name="Angelini C."/>
            <person name="Antonin V."/>
            <person name="Barry K.W."/>
            <person name="Bougher N.L."/>
            <person name="Buchanan P."/>
            <person name="Buyck B."/>
            <person name="Bense V."/>
            <person name="Catcheside P."/>
            <person name="Chovatia M."/>
            <person name="Cooper J."/>
            <person name="Damon W."/>
            <person name="Desjardin D."/>
            <person name="Finy P."/>
            <person name="Geml J."/>
            <person name="Haridas S."/>
            <person name="Hughes K."/>
            <person name="Justo A."/>
            <person name="Karasinski D."/>
            <person name="Kautmanova I."/>
            <person name="Kiss B."/>
            <person name="Kocsube S."/>
            <person name="Kotiranta H."/>
            <person name="LaButti K.M."/>
            <person name="Lechner B.E."/>
            <person name="Liimatainen K."/>
            <person name="Lipzen A."/>
            <person name="Lukacs Z."/>
            <person name="Mihaltcheva S."/>
            <person name="Morgado L.N."/>
            <person name="Niskanen T."/>
            <person name="Noordeloos M.E."/>
            <person name="Ohm R.A."/>
            <person name="Ortiz-Santana B."/>
            <person name="Ovrebo C."/>
            <person name="Racz N."/>
            <person name="Riley R."/>
            <person name="Savchenko A."/>
            <person name="Shiryaev A."/>
            <person name="Soop K."/>
            <person name="Spirin V."/>
            <person name="Szebenyi C."/>
            <person name="Tomsovsky M."/>
            <person name="Tulloss R.E."/>
            <person name="Uehling J."/>
            <person name="Grigoriev I.V."/>
            <person name="Vagvolgyi C."/>
            <person name="Papp T."/>
            <person name="Martin F.M."/>
            <person name="Miettinen O."/>
            <person name="Hibbett D.S."/>
            <person name="Nagy L.G."/>
        </authorList>
    </citation>
    <scope>NUCLEOTIDE SEQUENCE [LARGE SCALE GENOMIC DNA]</scope>
    <source>
        <strain evidence="1 2">FP101781</strain>
    </source>
</reference>
<dbReference type="STRING" id="71717.A0A4Y7TED1"/>
<name>A0A4Y7TED1_COPMI</name>
<organism evidence="1 2">
    <name type="scientific">Coprinellus micaceus</name>
    <name type="common">Glistening ink-cap mushroom</name>
    <name type="synonym">Coprinus micaceus</name>
    <dbReference type="NCBI Taxonomy" id="71717"/>
    <lineage>
        <taxon>Eukaryota</taxon>
        <taxon>Fungi</taxon>
        <taxon>Dikarya</taxon>
        <taxon>Basidiomycota</taxon>
        <taxon>Agaricomycotina</taxon>
        <taxon>Agaricomycetes</taxon>
        <taxon>Agaricomycetidae</taxon>
        <taxon>Agaricales</taxon>
        <taxon>Agaricineae</taxon>
        <taxon>Psathyrellaceae</taxon>
        <taxon>Coprinellus</taxon>
    </lineage>
</organism>
<dbReference type="EMBL" id="QPFP01000015">
    <property type="protein sequence ID" value="TEB32536.1"/>
    <property type="molecule type" value="Genomic_DNA"/>
</dbReference>
<accession>A0A4Y7TED1</accession>
<dbReference type="Gene3D" id="3.80.10.10">
    <property type="entry name" value="Ribonuclease Inhibitor"/>
    <property type="match status" value="1"/>
</dbReference>
<evidence type="ECO:0000313" key="2">
    <source>
        <dbReference type="Proteomes" id="UP000298030"/>
    </source>
</evidence>
<dbReference type="Proteomes" id="UP000298030">
    <property type="component" value="Unassembled WGS sequence"/>
</dbReference>
<keyword evidence="2" id="KW-1185">Reference proteome</keyword>
<evidence type="ECO:0000313" key="1">
    <source>
        <dbReference type="EMBL" id="TEB32536.1"/>
    </source>
</evidence>